<evidence type="ECO:0000313" key="2">
    <source>
        <dbReference type="Proteomes" id="UP000054783"/>
    </source>
</evidence>
<dbReference type="EMBL" id="JYDQ01005742">
    <property type="protein sequence ID" value="KRX72587.1"/>
    <property type="molecule type" value="Genomic_DNA"/>
</dbReference>
<sequence length="33" mass="3904">MLPSKAVIKLKLQFHLKPEQLHSDHHQLEAVMR</sequence>
<protein>
    <submittedName>
        <fullName evidence="1">Uncharacterized protein</fullName>
    </submittedName>
</protein>
<accession>A0A0V0W9M7</accession>
<keyword evidence="2" id="KW-1185">Reference proteome</keyword>
<comment type="caution">
    <text evidence="1">The sequence shown here is derived from an EMBL/GenBank/DDBJ whole genome shotgun (WGS) entry which is preliminary data.</text>
</comment>
<gene>
    <name evidence="1" type="ORF">T12_17060</name>
</gene>
<reference evidence="1 2" key="1">
    <citation type="submission" date="2015-01" db="EMBL/GenBank/DDBJ databases">
        <title>Evolution of Trichinella species and genotypes.</title>
        <authorList>
            <person name="Korhonen P.K."/>
            <person name="Edoardo P."/>
            <person name="Giuseppe L.R."/>
            <person name="Gasser R.B."/>
        </authorList>
    </citation>
    <scope>NUCLEOTIDE SEQUENCE [LARGE SCALE GENOMIC DNA]</scope>
    <source>
        <strain evidence="1">ISS2496</strain>
    </source>
</reference>
<feature type="non-terminal residue" evidence="1">
    <location>
        <position position="33"/>
    </location>
</feature>
<name>A0A0V0W9M7_9BILA</name>
<dbReference type="AlphaFoldDB" id="A0A0V0W9M7"/>
<organism evidence="1 2">
    <name type="scientific">Trichinella patagoniensis</name>
    <dbReference type="NCBI Taxonomy" id="990121"/>
    <lineage>
        <taxon>Eukaryota</taxon>
        <taxon>Metazoa</taxon>
        <taxon>Ecdysozoa</taxon>
        <taxon>Nematoda</taxon>
        <taxon>Enoplea</taxon>
        <taxon>Dorylaimia</taxon>
        <taxon>Trichinellida</taxon>
        <taxon>Trichinellidae</taxon>
        <taxon>Trichinella</taxon>
    </lineage>
</organism>
<proteinExistence type="predicted"/>
<evidence type="ECO:0000313" key="1">
    <source>
        <dbReference type="EMBL" id="KRX72587.1"/>
    </source>
</evidence>
<dbReference type="Proteomes" id="UP000054783">
    <property type="component" value="Unassembled WGS sequence"/>
</dbReference>